<dbReference type="GO" id="GO:0035529">
    <property type="term" value="F:NADH pyrophosphatase activity"/>
    <property type="evidence" value="ECO:0007669"/>
    <property type="project" value="TreeGrafter"/>
</dbReference>
<protein>
    <recommendedName>
        <fullName evidence="11">m7GpppN-mRNA hydrolase NUDT17</fullName>
        <ecNumber evidence="8">3.6.1.62</ecNumber>
    </recommendedName>
    <alternativeName>
        <fullName evidence="12">Nucleoside diphosphate-linked moiety X motif 17</fullName>
    </alternativeName>
</protein>
<evidence type="ECO:0000256" key="10">
    <source>
        <dbReference type="ARBA" id="ARBA00093415"/>
    </source>
</evidence>
<dbReference type="PANTHER" id="PTHR42904:SF1">
    <property type="entry name" value="NUCLEOSIDE DIPHOSPHATE-LINKED MOIETY X MOTIF 17"/>
    <property type="match status" value="1"/>
</dbReference>
<organism evidence="14 15">
    <name type="scientific">Lingula anatina</name>
    <name type="common">Brachiopod</name>
    <name type="synonym">Lingula unguis</name>
    <dbReference type="NCBI Taxonomy" id="7574"/>
    <lineage>
        <taxon>Eukaryota</taxon>
        <taxon>Metazoa</taxon>
        <taxon>Spiralia</taxon>
        <taxon>Lophotrochozoa</taxon>
        <taxon>Brachiopoda</taxon>
        <taxon>Linguliformea</taxon>
        <taxon>Lingulata</taxon>
        <taxon>Lingulida</taxon>
        <taxon>Linguloidea</taxon>
        <taxon>Lingulidae</taxon>
        <taxon>Lingula</taxon>
    </lineage>
</organism>
<reference evidence="15" key="1">
    <citation type="submission" date="2025-08" db="UniProtKB">
        <authorList>
            <consortium name="RefSeq"/>
        </authorList>
    </citation>
    <scope>IDENTIFICATION</scope>
    <source>
        <tissue evidence="15">Gonads</tissue>
    </source>
</reference>
<dbReference type="Gene3D" id="3.90.79.10">
    <property type="entry name" value="Nucleoside Triphosphate Pyrophosphohydrolase"/>
    <property type="match status" value="1"/>
</dbReference>
<evidence type="ECO:0000256" key="11">
    <source>
        <dbReference type="ARBA" id="ARBA00093621"/>
    </source>
</evidence>
<evidence type="ECO:0000256" key="12">
    <source>
        <dbReference type="ARBA" id="ARBA00093663"/>
    </source>
</evidence>
<dbReference type="GO" id="GO:0140933">
    <property type="term" value="F:5'-(N(7)-methylguanosine 5'-triphospho)-[mRNA] hydrolase activity"/>
    <property type="evidence" value="ECO:0007669"/>
    <property type="project" value="UniProtKB-EC"/>
</dbReference>
<evidence type="ECO:0000256" key="6">
    <source>
        <dbReference type="ARBA" id="ARBA00022842"/>
    </source>
</evidence>
<evidence type="ECO:0000256" key="2">
    <source>
        <dbReference type="ARBA" id="ARBA00001946"/>
    </source>
</evidence>
<dbReference type="RefSeq" id="XP_013413561.1">
    <property type="nucleotide sequence ID" value="XM_013558107.1"/>
</dbReference>
<accession>A0A1S3JTY6</accession>
<dbReference type="InParanoid" id="A0A1S3JTY6"/>
<comment type="catalytic activity">
    <reaction evidence="9">
        <text>a 5'-end (N(7)-methyl 5'-triphosphoguanosine)-ribonucleoside in mRNA + H2O = N(7)-methyl-GDP + a 5'-end phospho-ribonucleoside in mRNA + 2 H(+)</text>
        <dbReference type="Rhea" id="RHEA:67484"/>
        <dbReference type="Rhea" id="RHEA-COMP:15692"/>
        <dbReference type="Rhea" id="RHEA-COMP:17167"/>
        <dbReference type="ChEBI" id="CHEBI:15377"/>
        <dbReference type="ChEBI" id="CHEBI:15378"/>
        <dbReference type="ChEBI" id="CHEBI:63714"/>
        <dbReference type="ChEBI" id="CHEBI:138282"/>
        <dbReference type="ChEBI" id="CHEBI:156461"/>
        <dbReference type="EC" id="3.6.1.62"/>
    </reaction>
</comment>
<dbReference type="PANTHER" id="PTHR42904">
    <property type="entry name" value="NUDIX HYDROLASE, NUDC SUBFAMILY"/>
    <property type="match status" value="1"/>
</dbReference>
<dbReference type="InterPro" id="IPR020476">
    <property type="entry name" value="Nudix_hydrolase"/>
</dbReference>
<dbReference type="GO" id="GO:0019677">
    <property type="term" value="P:NAD+ catabolic process"/>
    <property type="evidence" value="ECO:0007669"/>
    <property type="project" value="TreeGrafter"/>
</dbReference>
<dbReference type="Pfam" id="PF00293">
    <property type="entry name" value="NUDIX"/>
    <property type="match status" value="1"/>
</dbReference>
<dbReference type="STRING" id="7574.A0A1S3JTY6"/>
<evidence type="ECO:0000256" key="9">
    <source>
        <dbReference type="ARBA" id="ARBA00093205"/>
    </source>
</evidence>
<keyword evidence="5" id="KW-0378">Hydrolase</keyword>
<feature type="domain" description="Nudix hydrolase" evidence="13">
    <location>
        <begin position="89"/>
        <end position="244"/>
    </location>
</feature>
<gene>
    <name evidence="15" type="primary">LOC106175933</name>
</gene>
<evidence type="ECO:0000256" key="8">
    <source>
        <dbReference type="ARBA" id="ARBA00026102"/>
    </source>
</evidence>
<evidence type="ECO:0000256" key="4">
    <source>
        <dbReference type="ARBA" id="ARBA00022723"/>
    </source>
</evidence>
<comment type="similarity">
    <text evidence="3">Belongs to the Nudix hydrolase family.</text>
</comment>
<proteinExistence type="inferred from homology"/>
<dbReference type="Proteomes" id="UP000085678">
    <property type="component" value="Unplaced"/>
</dbReference>
<dbReference type="InterPro" id="IPR000086">
    <property type="entry name" value="NUDIX_hydrolase_dom"/>
</dbReference>
<dbReference type="GO" id="GO:0005829">
    <property type="term" value="C:cytosol"/>
    <property type="evidence" value="ECO:0007669"/>
    <property type="project" value="TreeGrafter"/>
</dbReference>
<evidence type="ECO:0000313" key="14">
    <source>
        <dbReference type="Proteomes" id="UP000085678"/>
    </source>
</evidence>
<sequence length="303" mass="33762">MVRRVLVHLQKPNDVTPTPAKFTQCVLDYFGTTTPTMEISVDMNEDHLIISDSKYSDGKNCIRIKHPPFCPVQRLSADEESRLSPDILNRGIDVGAAVIVESADNKILLTRRAYHMRTFPGVWVPPGGHIEVGEQFQDAGLRELKEETGLDINLSICESKQLNALAAWESVFPPRLSRGSPKRHHVVVYLHAKLVQPYTAEFLQGQIAVDDIEVGAYAWLNRQIIEGIVATNEGEDNLSEKIANVPETFHASVIQDGHTAHQTFPTSNLLAVVPEDGSDIERVSTGTKFVLGEWLKLTKQQEH</sequence>
<keyword evidence="6" id="KW-0460">Magnesium</keyword>
<keyword evidence="7" id="KW-0464">Manganese</keyword>
<evidence type="ECO:0000256" key="1">
    <source>
        <dbReference type="ARBA" id="ARBA00001936"/>
    </source>
</evidence>
<comment type="cofactor">
    <cofactor evidence="2">
        <name>Mg(2+)</name>
        <dbReference type="ChEBI" id="CHEBI:18420"/>
    </cofactor>
</comment>
<dbReference type="EC" id="3.6.1.62" evidence="8"/>
<dbReference type="PROSITE" id="PS51462">
    <property type="entry name" value="NUDIX"/>
    <property type="match status" value="1"/>
</dbReference>
<evidence type="ECO:0000256" key="5">
    <source>
        <dbReference type="ARBA" id="ARBA00022801"/>
    </source>
</evidence>
<dbReference type="GeneID" id="106175933"/>
<dbReference type="GO" id="GO:0005777">
    <property type="term" value="C:peroxisome"/>
    <property type="evidence" value="ECO:0007669"/>
    <property type="project" value="TreeGrafter"/>
</dbReference>
<evidence type="ECO:0000256" key="7">
    <source>
        <dbReference type="ARBA" id="ARBA00023211"/>
    </source>
</evidence>
<dbReference type="InterPro" id="IPR015797">
    <property type="entry name" value="NUDIX_hydrolase-like_dom_sf"/>
</dbReference>
<dbReference type="GO" id="GO:0006742">
    <property type="term" value="P:NADP+ catabolic process"/>
    <property type="evidence" value="ECO:0007669"/>
    <property type="project" value="TreeGrafter"/>
</dbReference>
<dbReference type="OrthoDB" id="447842at2759"/>
<dbReference type="InterPro" id="IPR050241">
    <property type="entry name" value="NAD-cap_RNA_hydrolase_NudC"/>
</dbReference>
<keyword evidence="14" id="KW-1185">Reference proteome</keyword>
<evidence type="ECO:0000313" key="15">
    <source>
        <dbReference type="RefSeq" id="XP_013413561.1"/>
    </source>
</evidence>
<comment type="cofactor">
    <cofactor evidence="1">
        <name>Mn(2+)</name>
        <dbReference type="ChEBI" id="CHEBI:29035"/>
    </cofactor>
</comment>
<dbReference type="GO" id="GO:0046872">
    <property type="term" value="F:metal ion binding"/>
    <property type="evidence" value="ECO:0007669"/>
    <property type="project" value="UniProtKB-KW"/>
</dbReference>
<dbReference type="AlphaFoldDB" id="A0A1S3JTY6"/>
<evidence type="ECO:0000256" key="3">
    <source>
        <dbReference type="ARBA" id="ARBA00005582"/>
    </source>
</evidence>
<dbReference type="InterPro" id="IPR033716">
    <property type="entry name" value="Nudt17_dom"/>
</dbReference>
<dbReference type="PRINTS" id="PR00502">
    <property type="entry name" value="NUDIXFAMILY"/>
</dbReference>
<name>A0A1S3JTY6_LINAN</name>
<dbReference type="KEGG" id="lak:106175933"/>
<comment type="function">
    <text evidence="10">Acts as a decapping enzyme capable of hydrolyzing monomethylated capped RNAs (in vitro). Hydrolyzes monomethylated capped RNA after alpha and beta phosphates to form N(7)-methyl-GDP. Shows low activity towards unmethylated capped RNA.</text>
</comment>
<evidence type="ECO:0000259" key="13">
    <source>
        <dbReference type="PROSITE" id="PS51462"/>
    </source>
</evidence>
<dbReference type="CDD" id="cd04694">
    <property type="entry name" value="NUDIX_Nudt17"/>
    <property type="match status" value="1"/>
</dbReference>
<keyword evidence="4" id="KW-0479">Metal-binding</keyword>
<dbReference type="SUPFAM" id="SSF55811">
    <property type="entry name" value="Nudix"/>
    <property type="match status" value="1"/>
</dbReference>